<dbReference type="AlphaFoldDB" id="A0A261UBB4"/>
<dbReference type="Pfam" id="PF02900">
    <property type="entry name" value="LigB"/>
    <property type="match status" value="1"/>
</dbReference>
<feature type="domain" description="Extradiol ring-cleavage dioxygenase class III enzyme subunit B" evidence="1">
    <location>
        <begin position="40"/>
        <end position="273"/>
    </location>
</feature>
<dbReference type="EMBL" id="NEVQ01000008">
    <property type="protein sequence ID" value="OZI59204.1"/>
    <property type="molecule type" value="Genomic_DNA"/>
</dbReference>
<evidence type="ECO:0000313" key="3">
    <source>
        <dbReference type="Proteomes" id="UP000216885"/>
    </source>
</evidence>
<dbReference type="GO" id="GO:0008198">
    <property type="term" value="F:ferrous iron binding"/>
    <property type="evidence" value="ECO:0007669"/>
    <property type="project" value="InterPro"/>
</dbReference>
<reference evidence="2 3" key="1">
    <citation type="submission" date="2017-05" db="EMBL/GenBank/DDBJ databases">
        <title>Complete and WGS of Bordetella genogroups.</title>
        <authorList>
            <person name="Spilker T."/>
            <person name="LiPuma J."/>
        </authorList>
    </citation>
    <scope>NUCLEOTIDE SEQUENCE [LARGE SCALE GENOMIC DNA]</scope>
    <source>
        <strain evidence="2 3">AU9919</strain>
    </source>
</reference>
<evidence type="ECO:0000313" key="2">
    <source>
        <dbReference type="EMBL" id="OZI59204.1"/>
    </source>
</evidence>
<protein>
    <recommendedName>
        <fullName evidence="1">Extradiol ring-cleavage dioxygenase class III enzyme subunit B domain-containing protein</fullName>
    </recommendedName>
</protein>
<dbReference type="Gene3D" id="3.40.830.10">
    <property type="entry name" value="LigB-like"/>
    <property type="match status" value="1"/>
</dbReference>
<dbReference type="OrthoDB" id="8673673at2"/>
<keyword evidence="3" id="KW-1185">Reference proteome</keyword>
<evidence type="ECO:0000259" key="1">
    <source>
        <dbReference type="Pfam" id="PF02900"/>
    </source>
</evidence>
<proteinExistence type="predicted"/>
<comment type="caution">
    <text evidence="2">The sequence shown here is derived from an EMBL/GenBank/DDBJ whole genome shotgun (WGS) entry which is preliminary data.</text>
</comment>
<accession>A0A261UBB4</accession>
<dbReference type="GO" id="GO:0016702">
    <property type="term" value="F:oxidoreductase activity, acting on single donors with incorporation of molecular oxygen, incorporation of two atoms of oxygen"/>
    <property type="evidence" value="ECO:0007669"/>
    <property type="project" value="UniProtKB-ARBA"/>
</dbReference>
<sequence length="392" mass="43338">MRQHLPLHRLSGHRNRHCQCARGDISMKNTTCESGIVGVAAVPHAPQFLSLPDTEDHAQVGRVREAMQAAGERLRALKPDCVIVISNDHGDHFVTHATPAFCVHAADRADGMHKHRGDWTLDAGLAYPLVRHMEEEGFDLAFTLDAKLPTAFTIPVEFMGFDRDTPITAIFMNAYIPPQPSPLRCHAFGQALARVMRRMNKRAVLIASGGLSHYPGTVHYPHPDVATDRVLNDHLCAGNLTHLLGYDADTLDRTGNVELRMTLAAMGAIGGNRKPFTSAFEPSWHHTYSVHAWDLTEEASSNPLIYPELPQRRVGLVKAVFMLRTDPASARRFLADPAAYADGFALAPDEREALIAIQSDLNTDRLRDEFSLHALLTAGAATQLRLQRNRQP</sequence>
<organism evidence="2 3">
    <name type="scientific">Bordetella genomosp. 4</name>
    <dbReference type="NCBI Taxonomy" id="463044"/>
    <lineage>
        <taxon>Bacteria</taxon>
        <taxon>Pseudomonadati</taxon>
        <taxon>Pseudomonadota</taxon>
        <taxon>Betaproteobacteria</taxon>
        <taxon>Burkholderiales</taxon>
        <taxon>Alcaligenaceae</taxon>
        <taxon>Bordetella</taxon>
    </lineage>
</organism>
<name>A0A261UBB4_9BORD</name>
<dbReference type="SUPFAM" id="SSF53213">
    <property type="entry name" value="LigB-like"/>
    <property type="match status" value="1"/>
</dbReference>
<gene>
    <name evidence="2" type="ORF">CAL20_06185</name>
</gene>
<dbReference type="Proteomes" id="UP000216885">
    <property type="component" value="Unassembled WGS sequence"/>
</dbReference>
<dbReference type="InterPro" id="IPR004183">
    <property type="entry name" value="Xdiol_dOase_suB"/>
</dbReference>